<accession>A0ABD1ZI72</accession>
<name>A0ABD1ZI72_9MARC</name>
<feature type="region of interest" description="Disordered" evidence="2">
    <location>
        <begin position="1"/>
        <end position="467"/>
    </location>
</feature>
<evidence type="ECO:0008006" key="5">
    <source>
        <dbReference type="Google" id="ProtNLM"/>
    </source>
</evidence>
<feature type="compositionally biased region" description="Polar residues" evidence="2">
    <location>
        <begin position="224"/>
        <end position="234"/>
    </location>
</feature>
<comment type="caution">
    <text evidence="3">The sequence shown here is derived from an EMBL/GenBank/DDBJ whole genome shotgun (WGS) entry which is preliminary data.</text>
</comment>
<feature type="compositionally biased region" description="Low complexity" evidence="2">
    <location>
        <begin position="419"/>
        <end position="432"/>
    </location>
</feature>
<feature type="compositionally biased region" description="Polar residues" evidence="2">
    <location>
        <begin position="278"/>
        <end position="291"/>
    </location>
</feature>
<feature type="compositionally biased region" description="Low complexity" evidence="2">
    <location>
        <begin position="1"/>
        <end position="14"/>
    </location>
</feature>
<reference evidence="3 4" key="1">
    <citation type="submission" date="2024-09" db="EMBL/GenBank/DDBJ databases">
        <title>Chromosome-scale assembly of Riccia fluitans.</title>
        <authorList>
            <person name="Paukszto L."/>
            <person name="Sawicki J."/>
            <person name="Karawczyk K."/>
            <person name="Piernik-Szablinska J."/>
            <person name="Szczecinska M."/>
            <person name="Mazdziarz M."/>
        </authorList>
    </citation>
    <scope>NUCLEOTIDE SEQUENCE [LARGE SCALE GENOMIC DNA]</scope>
    <source>
        <strain evidence="3">Rf_01</strain>
        <tissue evidence="3">Aerial parts of the thallus</tissue>
    </source>
</reference>
<feature type="compositionally biased region" description="Polar residues" evidence="2">
    <location>
        <begin position="352"/>
        <end position="398"/>
    </location>
</feature>
<comment type="similarity">
    <text evidence="1">Belongs to the QWRF family.</text>
</comment>
<dbReference type="EMBL" id="JBHFFA010000001">
    <property type="protein sequence ID" value="KAL2651152.1"/>
    <property type="molecule type" value="Genomic_DNA"/>
</dbReference>
<feature type="compositionally biased region" description="Polar residues" evidence="2">
    <location>
        <begin position="305"/>
        <end position="337"/>
    </location>
</feature>
<dbReference type="Pfam" id="PF04484">
    <property type="entry name" value="QWRF"/>
    <property type="match status" value="1"/>
</dbReference>
<keyword evidence="4" id="KW-1185">Reference proteome</keyword>
<feature type="compositionally biased region" description="Basic and acidic residues" evidence="2">
    <location>
        <begin position="235"/>
        <end position="246"/>
    </location>
</feature>
<feature type="compositionally biased region" description="Low complexity" evidence="2">
    <location>
        <begin position="65"/>
        <end position="84"/>
    </location>
</feature>
<protein>
    <recommendedName>
        <fullName evidence="5">QWRF motif-containing protein 2</fullName>
    </recommendedName>
</protein>
<feature type="compositionally biased region" description="Polar residues" evidence="2">
    <location>
        <begin position="171"/>
        <end position="180"/>
    </location>
</feature>
<dbReference type="PANTHER" id="PTHR31807">
    <property type="entry name" value="AUGMIN FAMILY MEMBER"/>
    <property type="match status" value="1"/>
</dbReference>
<dbReference type="InterPro" id="IPR007573">
    <property type="entry name" value="QWRF"/>
</dbReference>
<dbReference type="AlphaFoldDB" id="A0ABD1ZI72"/>
<dbReference type="PANTHER" id="PTHR31807:SF37">
    <property type="entry name" value="HAUS AUGMIN-LIKE COMPLEX SUBUNIT 8"/>
    <property type="match status" value="1"/>
</dbReference>
<dbReference type="Proteomes" id="UP001605036">
    <property type="component" value="Unassembled WGS sequence"/>
</dbReference>
<proteinExistence type="inferred from homology"/>
<evidence type="ECO:0000313" key="3">
    <source>
        <dbReference type="EMBL" id="KAL2651152.1"/>
    </source>
</evidence>
<sequence length="783" mass="82286">MVAADSSPTTPASSLRVDCQEPHEKAATENGNGRTPLAAASDKISSNGAVQRKPKNREVTSRYKAANSSSATPSTAAAQAAAATSRRHPSPNIGRSTSGDPPLPKRSISAERRRPWPSVGSSTAPEAKPVSPPTTGPAEGIWHGVKPRTTSRPEGLWPSSLQSKIPEGPSPNGSVNGNMETRSDPGGEPRSSPPDHTLKPTANGIHRPSDSGGGPPLRKGSPMRRQSTEQTENSRPNDHLRSKPDLQRWPGSSNGKVLGAAALTRSMDLSVERDRSLSNRSNVSASQSRPGSSAGIRSVRASPASVISSFTRSFTRSINEVPISSASRPSSRNNTPERSGRGRAAALPPPSVTVQTSVGKSAGKESSNSLAENGNSGESTSHVRQSSQETVLASSDTHSAFGENASDSESVSSGGSGTTGSRTSSSTRGTTVAARVWATSERSRRLSEGMRSSMSEQDLSAAMKQAGRRKVPTLGPLLGANSLNSAWSLSPGRGIAPISSTPQPPDSPTPRGGRGGSSPLRALPSPTRSRPPIANGSISRTISSAISSGQELRLRGKKAMTQQEEALDLRIYQNRFLQLRFINAKAEAALSSQMAAAEKSLYSVWLKTCDLRSSVAQRRIELQLAKRRHKLRTILSNQAACLQEWTSLRQTHSAALSGVIGALEASILRVPVTGGARADVQAVKEALGSAVDVMNAVELSVNALLPKAQSMDGLVAQLAETAAQERALLAECGDFLSTAAALEIEERSLSAHLVQLQQEKNRLLGTTMDNVMATSDLVRLSTP</sequence>
<gene>
    <name evidence="3" type="ORF">R1flu_019280</name>
</gene>
<feature type="region of interest" description="Disordered" evidence="2">
    <location>
        <begin position="493"/>
        <end position="538"/>
    </location>
</feature>
<evidence type="ECO:0000256" key="1">
    <source>
        <dbReference type="ARBA" id="ARBA00010016"/>
    </source>
</evidence>
<feature type="compositionally biased region" description="Basic and acidic residues" evidence="2">
    <location>
        <begin position="18"/>
        <end position="27"/>
    </location>
</feature>
<evidence type="ECO:0000313" key="4">
    <source>
        <dbReference type="Proteomes" id="UP001605036"/>
    </source>
</evidence>
<evidence type="ECO:0000256" key="2">
    <source>
        <dbReference type="SAM" id="MobiDB-lite"/>
    </source>
</evidence>
<organism evidence="3 4">
    <name type="scientific">Riccia fluitans</name>
    <dbReference type="NCBI Taxonomy" id="41844"/>
    <lineage>
        <taxon>Eukaryota</taxon>
        <taxon>Viridiplantae</taxon>
        <taxon>Streptophyta</taxon>
        <taxon>Embryophyta</taxon>
        <taxon>Marchantiophyta</taxon>
        <taxon>Marchantiopsida</taxon>
        <taxon>Marchantiidae</taxon>
        <taxon>Marchantiales</taxon>
        <taxon>Ricciaceae</taxon>
        <taxon>Riccia</taxon>
    </lineage>
</organism>